<feature type="signal peptide" evidence="2">
    <location>
        <begin position="1"/>
        <end position="16"/>
    </location>
</feature>
<evidence type="ECO:0000256" key="1">
    <source>
        <dbReference type="ARBA" id="ARBA00010609"/>
    </source>
</evidence>
<dbReference type="InterPro" id="IPR008972">
    <property type="entry name" value="Cupredoxin"/>
</dbReference>
<dbReference type="FunFam" id="2.60.40.420:FF:000028">
    <property type="entry name" value="Ceruloplasmin"/>
    <property type="match status" value="1"/>
</dbReference>
<feature type="chain" id="PRO_5012690739" evidence="2">
    <location>
        <begin position="17"/>
        <end position="942"/>
    </location>
</feature>
<dbReference type="PANTHER" id="PTHR11709:SF504">
    <property type="entry name" value="PLASTOCYANIN-LIKE DOMAIN-CONTAINING PROTEIN"/>
    <property type="match status" value="1"/>
</dbReference>
<proteinExistence type="inferred from homology"/>
<organism evidence="4 5">
    <name type="scientific">Mizuhopecten yessoensis</name>
    <name type="common">Japanese scallop</name>
    <name type="synonym">Patinopecten yessoensis</name>
    <dbReference type="NCBI Taxonomy" id="6573"/>
    <lineage>
        <taxon>Eukaryota</taxon>
        <taxon>Metazoa</taxon>
        <taxon>Spiralia</taxon>
        <taxon>Lophotrochozoa</taxon>
        <taxon>Mollusca</taxon>
        <taxon>Bivalvia</taxon>
        <taxon>Autobranchia</taxon>
        <taxon>Pteriomorphia</taxon>
        <taxon>Pectinida</taxon>
        <taxon>Pectinoidea</taxon>
        <taxon>Pectinidae</taxon>
        <taxon>Mizuhopecten</taxon>
    </lineage>
</organism>
<evidence type="ECO:0000313" key="5">
    <source>
        <dbReference type="Proteomes" id="UP000242188"/>
    </source>
</evidence>
<protein>
    <submittedName>
        <fullName evidence="4">Hephaestin</fullName>
    </submittedName>
</protein>
<evidence type="ECO:0000256" key="2">
    <source>
        <dbReference type="SAM" id="SignalP"/>
    </source>
</evidence>
<dbReference type="GO" id="GO:0005886">
    <property type="term" value="C:plasma membrane"/>
    <property type="evidence" value="ECO:0007669"/>
    <property type="project" value="TreeGrafter"/>
</dbReference>
<comment type="caution">
    <text evidence="4">The sequence shown here is derived from an EMBL/GenBank/DDBJ whole genome shotgun (WGS) entry which is preliminary data.</text>
</comment>
<dbReference type="Proteomes" id="UP000242188">
    <property type="component" value="Unassembled WGS sequence"/>
</dbReference>
<keyword evidence="5" id="KW-1185">Reference proteome</keyword>
<sequence length="942" mass="105210">MFQLLLLSAIVAHTACRNVEYFIQAEEIDWDYAPSGQDIINENQTNARFYLERKAYRKVVYREYTNSLFEDKAPRKEHLGILGPTIQANEGDVLIVHFRNSGSHPHSIHPTRLSYTKEYEGSMYWQISGFQPNTDGAVPPGQTFTYHWNVSALGLPLPDVTCVSGLYYSDTDRVRDVNSGLVGFLIVCKQDHVVEPGKKNINMLLQSFDENLSWYSDSSDAQQEQNIMHSVNGFVFGNAPSLQVCIGDDVTMHFGSVGDASEPHTARIHGHSFVYMGKRQPSVPIISGLTVDAKFQAVESGNWLMTSQNPKLMKAGMQAMVTIADCGNPPIDLAVNGVIRKYYIAIDSVMFPGRSDAVVSFVPYVDSRFTTKVMRTRDNDYLGVLGPLLQAEIGDTIKIVVKNNDTRSHSLQPHGGVRVHKYNEGAFYNDTIDTAPIHPGHLKTYYWTVSELTGPTAYNLPCMPSFYTSGVDVISEVHAGLIGPMLICQSGLLENMIPGMRDIFLFYIRSNGVENNEIHGLNGFPPNAFPRIEISLGDNAVLHAMDIGTDDTASSLFADGIPFSLGGSSIFTLGLHHGLIQSTKLLGSLEGQWKIENTAGKELSFDFRIGSGLEARGPLMTNVNETFYIAIVTEYFDYTDRMYDELDWRSQQNGVYKTGPEFMKTMFKCYKRSDFFWSCIKKAKGQRPPLRVVVGTNIKIVFRNNGNRNYSMYSPGVMIRRLDGGTRLTVSPGEKVDFIWTIPESIGPGSGDQDCVMRRYYSNVDPERDVASGLIGPLIICRDHAAVIIDEAVNMPLLVGVVNEARSWYIDDNIPAEYASINRSDPSFIKNNRITVVDYRAAMQEQLREGYINQDFGYYLHNIGDAFHSIHFRGCIISASSDVDLIGQNVVPLFPAETKHVIFTCREPGSWKFEGMRYQDKIQNHELFGVNGLNQEPTGGIS</sequence>
<dbReference type="PANTHER" id="PTHR11709">
    <property type="entry name" value="MULTI-COPPER OXIDASE"/>
    <property type="match status" value="1"/>
</dbReference>
<feature type="domain" description="Plastocyanin-like" evidence="3">
    <location>
        <begin position="81"/>
        <end position="189"/>
    </location>
</feature>
<feature type="domain" description="Plastocyanin-like" evidence="3">
    <location>
        <begin position="384"/>
        <end position="458"/>
    </location>
</feature>
<reference evidence="4 5" key="1">
    <citation type="journal article" date="2017" name="Nat. Ecol. Evol.">
        <title>Scallop genome provides insights into evolution of bilaterian karyotype and development.</title>
        <authorList>
            <person name="Wang S."/>
            <person name="Zhang J."/>
            <person name="Jiao W."/>
            <person name="Li J."/>
            <person name="Xun X."/>
            <person name="Sun Y."/>
            <person name="Guo X."/>
            <person name="Huan P."/>
            <person name="Dong B."/>
            <person name="Zhang L."/>
            <person name="Hu X."/>
            <person name="Sun X."/>
            <person name="Wang J."/>
            <person name="Zhao C."/>
            <person name="Wang Y."/>
            <person name="Wang D."/>
            <person name="Huang X."/>
            <person name="Wang R."/>
            <person name="Lv J."/>
            <person name="Li Y."/>
            <person name="Zhang Z."/>
            <person name="Liu B."/>
            <person name="Lu W."/>
            <person name="Hui Y."/>
            <person name="Liang J."/>
            <person name="Zhou Z."/>
            <person name="Hou R."/>
            <person name="Li X."/>
            <person name="Liu Y."/>
            <person name="Li H."/>
            <person name="Ning X."/>
            <person name="Lin Y."/>
            <person name="Zhao L."/>
            <person name="Xing Q."/>
            <person name="Dou J."/>
            <person name="Li Y."/>
            <person name="Mao J."/>
            <person name="Guo H."/>
            <person name="Dou H."/>
            <person name="Li T."/>
            <person name="Mu C."/>
            <person name="Jiang W."/>
            <person name="Fu Q."/>
            <person name="Fu X."/>
            <person name="Miao Y."/>
            <person name="Liu J."/>
            <person name="Yu Q."/>
            <person name="Li R."/>
            <person name="Liao H."/>
            <person name="Li X."/>
            <person name="Kong Y."/>
            <person name="Jiang Z."/>
            <person name="Chourrout D."/>
            <person name="Li R."/>
            <person name="Bao Z."/>
        </authorList>
    </citation>
    <scope>NUCLEOTIDE SEQUENCE [LARGE SCALE GENOMIC DNA]</scope>
    <source>
        <strain evidence="4 5">PY_sf001</strain>
    </source>
</reference>
<dbReference type="Gene3D" id="2.60.40.420">
    <property type="entry name" value="Cupredoxins - blue copper proteins"/>
    <property type="match status" value="5"/>
</dbReference>
<dbReference type="InterPro" id="IPR045087">
    <property type="entry name" value="Cu-oxidase_fam"/>
</dbReference>
<dbReference type="GO" id="GO:0016491">
    <property type="term" value="F:oxidoreductase activity"/>
    <property type="evidence" value="ECO:0007669"/>
    <property type="project" value="TreeGrafter"/>
</dbReference>
<accession>A0A210QLJ7</accession>
<name>A0A210QLJ7_MIZYE</name>
<dbReference type="AlphaFoldDB" id="A0A210QLJ7"/>
<dbReference type="STRING" id="6573.A0A210QLJ7"/>
<dbReference type="OrthoDB" id="2121828at2759"/>
<dbReference type="SUPFAM" id="SSF49503">
    <property type="entry name" value="Cupredoxins"/>
    <property type="match status" value="5"/>
</dbReference>
<dbReference type="GO" id="GO:0005507">
    <property type="term" value="F:copper ion binding"/>
    <property type="evidence" value="ECO:0007669"/>
    <property type="project" value="InterPro"/>
</dbReference>
<dbReference type="GO" id="GO:0006826">
    <property type="term" value="P:iron ion transport"/>
    <property type="evidence" value="ECO:0007669"/>
    <property type="project" value="TreeGrafter"/>
</dbReference>
<evidence type="ECO:0000259" key="3">
    <source>
        <dbReference type="Pfam" id="PF07732"/>
    </source>
</evidence>
<gene>
    <name evidence="4" type="ORF">KP79_PYT17475</name>
</gene>
<dbReference type="InterPro" id="IPR011707">
    <property type="entry name" value="Cu-oxidase-like_N"/>
</dbReference>
<comment type="similarity">
    <text evidence="1">Belongs to the multicopper oxidase family.</text>
</comment>
<evidence type="ECO:0000313" key="4">
    <source>
        <dbReference type="EMBL" id="OWF49541.1"/>
    </source>
</evidence>
<dbReference type="EMBL" id="NEDP02003088">
    <property type="protein sequence ID" value="OWF49541.1"/>
    <property type="molecule type" value="Genomic_DNA"/>
</dbReference>
<dbReference type="Pfam" id="PF07732">
    <property type="entry name" value="Cu-oxidase_3"/>
    <property type="match status" value="2"/>
</dbReference>
<keyword evidence="2" id="KW-0732">Signal</keyword>